<evidence type="ECO:0000313" key="3">
    <source>
        <dbReference type="Proteomes" id="UP001163046"/>
    </source>
</evidence>
<dbReference type="OrthoDB" id="3647at2759"/>
<keyword evidence="3" id="KW-1185">Reference proteome</keyword>
<comment type="caution">
    <text evidence="2">The sequence shown here is derived from an EMBL/GenBank/DDBJ whole genome shotgun (WGS) entry which is preliminary data.</text>
</comment>
<dbReference type="InterPro" id="IPR041698">
    <property type="entry name" value="Methyltransf_25"/>
</dbReference>
<dbReference type="EMBL" id="MU826835">
    <property type="protein sequence ID" value="KAJ7372746.1"/>
    <property type="molecule type" value="Genomic_DNA"/>
</dbReference>
<dbReference type="InterPro" id="IPR029063">
    <property type="entry name" value="SAM-dependent_MTases_sf"/>
</dbReference>
<feature type="domain" description="Methyltransferase" evidence="1">
    <location>
        <begin position="86"/>
        <end position="131"/>
    </location>
</feature>
<dbReference type="AlphaFoldDB" id="A0A9X0CRG5"/>
<dbReference type="SUPFAM" id="SSF53335">
    <property type="entry name" value="S-adenosyl-L-methionine-dependent methyltransferases"/>
    <property type="match status" value="1"/>
</dbReference>
<evidence type="ECO:0000259" key="1">
    <source>
        <dbReference type="Pfam" id="PF13649"/>
    </source>
</evidence>
<evidence type="ECO:0000313" key="2">
    <source>
        <dbReference type="EMBL" id="KAJ7372746.1"/>
    </source>
</evidence>
<accession>A0A9X0CRG5</accession>
<organism evidence="2 3">
    <name type="scientific">Desmophyllum pertusum</name>
    <dbReference type="NCBI Taxonomy" id="174260"/>
    <lineage>
        <taxon>Eukaryota</taxon>
        <taxon>Metazoa</taxon>
        <taxon>Cnidaria</taxon>
        <taxon>Anthozoa</taxon>
        <taxon>Hexacorallia</taxon>
        <taxon>Scleractinia</taxon>
        <taxon>Caryophylliina</taxon>
        <taxon>Caryophylliidae</taxon>
        <taxon>Desmophyllum</taxon>
    </lineage>
</organism>
<dbReference type="Gene3D" id="3.40.50.150">
    <property type="entry name" value="Vaccinia Virus protein VP39"/>
    <property type="match status" value="1"/>
</dbReference>
<proteinExistence type="predicted"/>
<reference evidence="2" key="1">
    <citation type="submission" date="2023-01" db="EMBL/GenBank/DDBJ databases">
        <title>Genome assembly of the deep-sea coral Lophelia pertusa.</title>
        <authorList>
            <person name="Herrera S."/>
            <person name="Cordes E."/>
        </authorList>
    </citation>
    <scope>NUCLEOTIDE SEQUENCE</scope>
    <source>
        <strain evidence="2">USNM1676648</strain>
        <tissue evidence="2">Polyp</tissue>
    </source>
</reference>
<sequence length="141" mass="15738">MENNKSESYNHPKEIVDLGWNNTNEELVKKGYKIWAVTYDNWAIGTKQDSSSVPPGYVGHIECANAFNAAAKEVYGDTDKKNLKLLDLGCGTGLVGKILKEKFGFENLAGLDVSEEMLGESERESNLQQVHLLIRDKRESC</sequence>
<protein>
    <recommendedName>
        <fullName evidence="1">Methyltransferase domain-containing protein</fullName>
    </recommendedName>
</protein>
<dbReference type="Proteomes" id="UP001163046">
    <property type="component" value="Unassembled WGS sequence"/>
</dbReference>
<name>A0A9X0CRG5_9CNID</name>
<dbReference type="Pfam" id="PF13649">
    <property type="entry name" value="Methyltransf_25"/>
    <property type="match status" value="1"/>
</dbReference>
<gene>
    <name evidence="2" type="ORF">OS493_018022</name>
</gene>